<protein>
    <submittedName>
        <fullName evidence="5">ATP-binding protein</fullName>
    </submittedName>
</protein>
<keyword evidence="3" id="KW-0742">SOS response</keyword>
<dbReference type="GO" id="GO:0005524">
    <property type="term" value="F:ATP binding"/>
    <property type="evidence" value="ECO:0007669"/>
    <property type="project" value="UniProtKB-KW"/>
</dbReference>
<keyword evidence="5" id="KW-0547">Nucleotide-binding</keyword>
<evidence type="ECO:0000313" key="5">
    <source>
        <dbReference type="EMBL" id="MDP0397463.1"/>
    </source>
</evidence>
<dbReference type="GO" id="GO:0006302">
    <property type="term" value="P:double-strand break repair"/>
    <property type="evidence" value="ECO:0007669"/>
    <property type="project" value="TreeGrafter"/>
</dbReference>
<dbReference type="PANTHER" id="PTHR32182">
    <property type="entry name" value="DNA REPLICATION AND REPAIR PROTEIN RECF"/>
    <property type="match status" value="1"/>
</dbReference>
<dbReference type="Gene3D" id="3.40.50.300">
    <property type="entry name" value="P-loop containing nucleotide triphosphate hydrolases"/>
    <property type="match status" value="1"/>
</dbReference>
<dbReference type="GO" id="GO:0000731">
    <property type="term" value="P:DNA synthesis involved in DNA repair"/>
    <property type="evidence" value="ECO:0007669"/>
    <property type="project" value="TreeGrafter"/>
</dbReference>
<dbReference type="Pfam" id="PF13558">
    <property type="entry name" value="SbcC_Walker_B"/>
    <property type="match status" value="1"/>
</dbReference>
<dbReference type="AlphaFoldDB" id="A0AA90SKQ7"/>
<sequence>MTVRSTRKHLGQYRLTRLQVVNWGTFDGYKDFPIDERGVILTGPSGSGKSSLMDAHSVVLLPTYDQSFNASADMTAKGAKRAARSMADYVRGAWSVNDDEHQQSKVQYLRGDSATWSAVAATYDNGAGNVTTAVAVKWFAGSGTDGASLKSWYQLHSGPFDLLDLQDWATAGFDSRGWRSRHADVEFFDTQAAYQEALRRRVGIGTSSAALALLGKAKAMKNVGDLDAFIRTYMLDRPQTYARAERLVENFTQLDEAYRAAARAEAQEKVLRPMPEAYEKYRTATVGTTRAADLLGVPVRSYLRGHRLRLLQEQMDRIEAERASMDAQIARWEDKAEERKQRYNDLLHRLRQEQGEVGVLEAELQSRELQTQARQRAYERFAAAVEKLGERAPESAEEFAALREQIPGIRDRATEAAEALAGRVHSAYTDESDARRAVESVDDELAVLDRRASLLPPALLDQRDVIARATGVPAEDLPYAAELIDVKPAEQARWAGAAERVLRPLATTLLVPAEHQRAVADYVNANRVQGVLTYQVIDGADGTRADAGSLATKLTVDERTEAGRWLAGAVARTARHICVDSPAELEDHEQAVTPEGLVKGSGGRFRKDDRRAVADRSQWVLGTNTGSKREALQRRRDELAAVHVKAAEASGTLRDDLAEFKAVADGATGVLGYTSWAELDHWAARAEAEDLADRISDARSGNADLSELELQADNAYGELAEAQTRIGALTETMNRAGTEFDDLLAEFEKIDGESAPKLTDEDRDFLDTALWHLLTADETRRRRLTLESYGEIRADLRAELERQQAAATAERDAAETRIVRTAEQFLREWPDASTELQADVASAPDFVTVHENLVAHGLAAATEKFRRLITTDVSHSVSNLFKEVDDTHRAITRGIADVNAGLRRVEFNEGTYLQIAYAARPTPEATEFAKLVDEMVRDAPAAKRAEPDAMAAQFKRIRGLVLRLTGDDPESRRWTENVLDVRTGYSFYGRENAVGAEPDAPAVVTYRNTATNSGGEQEKLVAFCLAAALSFALGSHGIDGSNEPAFAPLMLDEAFSKSDERFSAQSLRAFEQFGFQLIIAAPIRMVGIVEPFIGQVILVDKQTGSDGARSDARYATFGELATAR</sequence>
<dbReference type="GO" id="GO:0009432">
    <property type="term" value="P:SOS response"/>
    <property type="evidence" value="ECO:0007669"/>
    <property type="project" value="UniProtKB-KW"/>
</dbReference>
<evidence type="ECO:0000256" key="1">
    <source>
        <dbReference type="ARBA" id="ARBA00022763"/>
    </source>
</evidence>
<dbReference type="Proteomes" id="UP001178281">
    <property type="component" value="Unassembled WGS sequence"/>
</dbReference>
<gene>
    <name evidence="5" type="ORF">Q7X28_05940</name>
</gene>
<evidence type="ECO:0000313" key="6">
    <source>
        <dbReference type="Proteomes" id="UP001178281"/>
    </source>
</evidence>
<keyword evidence="6" id="KW-1185">Reference proteome</keyword>
<dbReference type="Pfam" id="PF13555">
    <property type="entry name" value="AAA_29"/>
    <property type="match status" value="1"/>
</dbReference>
<dbReference type="SUPFAM" id="SSF52540">
    <property type="entry name" value="P-loop containing nucleoside triphosphate hydrolases"/>
    <property type="match status" value="2"/>
</dbReference>
<proteinExistence type="predicted"/>
<name>A0AA90SKQ7_9ACTN</name>
<dbReference type="PANTHER" id="PTHR32182:SF0">
    <property type="entry name" value="DNA REPLICATION AND REPAIR PROTEIN RECF"/>
    <property type="match status" value="1"/>
</dbReference>
<reference evidence="5" key="1">
    <citation type="submission" date="2023-08" db="EMBL/GenBank/DDBJ databases">
        <title>The draft genome of Tsukamurella strandjordii strain 050030.</title>
        <authorList>
            <person name="Zhao F."/>
            <person name="Feng Y."/>
            <person name="Zong Z."/>
        </authorList>
    </citation>
    <scope>NUCLEOTIDE SEQUENCE</scope>
    <source>
        <strain evidence="5">050030</strain>
    </source>
</reference>
<accession>A0AA90SKQ7</accession>
<dbReference type="Gene3D" id="1.10.287.1490">
    <property type="match status" value="1"/>
</dbReference>
<evidence type="ECO:0000256" key="2">
    <source>
        <dbReference type="ARBA" id="ARBA00023204"/>
    </source>
</evidence>
<feature type="coiled-coil region" evidence="4">
    <location>
        <begin position="786"/>
        <end position="817"/>
    </location>
</feature>
<evidence type="ECO:0000256" key="4">
    <source>
        <dbReference type="SAM" id="Coils"/>
    </source>
</evidence>
<dbReference type="InterPro" id="IPR027417">
    <property type="entry name" value="P-loop_NTPase"/>
</dbReference>
<dbReference type="EMBL" id="JAUTIX010000002">
    <property type="protein sequence ID" value="MDP0397463.1"/>
    <property type="molecule type" value="Genomic_DNA"/>
</dbReference>
<organism evidence="5 6">
    <name type="scientific">Tsukamurella strandjordii</name>
    <dbReference type="NCBI Taxonomy" id="147577"/>
    <lineage>
        <taxon>Bacteria</taxon>
        <taxon>Bacillati</taxon>
        <taxon>Actinomycetota</taxon>
        <taxon>Actinomycetes</taxon>
        <taxon>Mycobacteriales</taxon>
        <taxon>Tsukamurellaceae</taxon>
        <taxon>Tsukamurella</taxon>
    </lineage>
</organism>
<feature type="coiled-coil region" evidence="4">
    <location>
        <begin position="308"/>
        <end position="356"/>
    </location>
</feature>
<keyword evidence="1" id="KW-0227">DNA damage</keyword>
<dbReference type="RefSeq" id="WP_305110667.1">
    <property type="nucleotide sequence ID" value="NZ_JAUTIX010000002.1"/>
</dbReference>
<keyword evidence="2" id="KW-0234">DNA repair</keyword>
<evidence type="ECO:0000256" key="3">
    <source>
        <dbReference type="ARBA" id="ARBA00023236"/>
    </source>
</evidence>
<keyword evidence="5" id="KW-0067">ATP-binding</keyword>
<keyword evidence="4" id="KW-0175">Coiled coil</keyword>
<comment type="caution">
    <text evidence="5">The sequence shown here is derived from an EMBL/GenBank/DDBJ whole genome shotgun (WGS) entry which is preliminary data.</text>
</comment>